<keyword evidence="6" id="KW-0904">Protein phosphatase</keyword>
<evidence type="ECO:0000256" key="6">
    <source>
        <dbReference type="ARBA" id="ARBA00022912"/>
    </source>
</evidence>
<dbReference type="NCBIfam" id="TIGR02251">
    <property type="entry name" value="HIF-SF_euk"/>
    <property type="match status" value="1"/>
</dbReference>
<dbReference type="InterPro" id="IPR023214">
    <property type="entry name" value="HAD_sf"/>
</dbReference>
<evidence type="ECO:0000256" key="9">
    <source>
        <dbReference type="SAM" id="MobiDB-lite"/>
    </source>
</evidence>
<dbReference type="PROSITE" id="PS50969">
    <property type="entry name" value="FCP1"/>
    <property type="match status" value="1"/>
</dbReference>
<dbReference type="EC" id="3.1.3.16" evidence="2"/>
<feature type="region of interest" description="Disordered" evidence="9">
    <location>
        <begin position="202"/>
        <end position="230"/>
    </location>
</feature>
<evidence type="ECO:0000256" key="3">
    <source>
        <dbReference type="ARBA" id="ARBA00022723"/>
    </source>
</evidence>
<dbReference type="FunFam" id="3.40.50.1000:FF:000192">
    <property type="entry name" value="CTD small phosphatase-like protein"/>
    <property type="match status" value="1"/>
</dbReference>
<keyword evidence="3" id="KW-0479">Metal-binding</keyword>
<dbReference type="Ensembl" id="ENSORLT00000034568.1">
    <property type="protein sequence ID" value="ENSORLP00000036029.1"/>
    <property type="gene ID" value="ENSORLG00000014350.2"/>
</dbReference>
<evidence type="ECO:0000256" key="1">
    <source>
        <dbReference type="ARBA" id="ARBA00001946"/>
    </source>
</evidence>
<feature type="region of interest" description="Disordered" evidence="9">
    <location>
        <begin position="358"/>
        <end position="391"/>
    </location>
</feature>
<feature type="region of interest" description="Disordered" evidence="9">
    <location>
        <begin position="590"/>
        <end position="610"/>
    </location>
</feature>
<dbReference type="InterPro" id="IPR050365">
    <property type="entry name" value="TIM50"/>
</dbReference>
<evidence type="ECO:0000256" key="8">
    <source>
        <dbReference type="ARBA" id="ARBA00048336"/>
    </source>
</evidence>
<dbReference type="Proteomes" id="UP000001038">
    <property type="component" value="Chromosome 21"/>
</dbReference>
<comment type="cofactor">
    <cofactor evidence="1">
        <name>Mg(2+)</name>
        <dbReference type="ChEBI" id="CHEBI:18420"/>
    </cofactor>
</comment>
<feature type="compositionally biased region" description="Acidic residues" evidence="9">
    <location>
        <begin position="501"/>
        <end position="510"/>
    </location>
</feature>
<feature type="region of interest" description="Disordered" evidence="9">
    <location>
        <begin position="250"/>
        <end position="274"/>
    </location>
</feature>
<keyword evidence="5" id="KW-0460">Magnesium</keyword>
<evidence type="ECO:0000256" key="4">
    <source>
        <dbReference type="ARBA" id="ARBA00022801"/>
    </source>
</evidence>
<dbReference type="AlphaFoldDB" id="A0A3B3HW22"/>
<protein>
    <recommendedName>
        <fullName evidence="2">protein-serine/threonine phosphatase</fullName>
        <ecNumber evidence="2">3.1.3.16</ecNumber>
    </recommendedName>
</protein>
<feature type="compositionally biased region" description="Basic and acidic residues" evidence="9">
    <location>
        <begin position="473"/>
        <end position="483"/>
    </location>
</feature>
<feature type="region of interest" description="Disordered" evidence="9">
    <location>
        <begin position="501"/>
        <end position="526"/>
    </location>
</feature>
<reference evidence="11" key="3">
    <citation type="submission" date="2025-09" db="UniProtKB">
        <authorList>
            <consortium name="Ensembl"/>
        </authorList>
    </citation>
    <scope>IDENTIFICATION</scope>
    <source>
        <strain evidence="11">Hd-rR</strain>
    </source>
</reference>
<evidence type="ECO:0000256" key="2">
    <source>
        <dbReference type="ARBA" id="ARBA00013081"/>
    </source>
</evidence>
<feature type="compositionally biased region" description="Basic and acidic residues" evidence="9">
    <location>
        <begin position="591"/>
        <end position="607"/>
    </location>
</feature>
<reference evidence="11" key="2">
    <citation type="submission" date="2025-08" db="UniProtKB">
        <authorList>
            <consortium name="Ensembl"/>
        </authorList>
    </citation>
    <scope>IDENTIFICATION</scope>
    <source>
        <strain evidence="11">Hd-rR</strain>
    </source>
</reference>
<reference evidence="11 12" key="1">
    <citation type="journal article" date="2007" name="Nature">
        <title>The medaka draft genome and insights into vertebrate genome evolution.</title>
        <authorList>
            <person name="Kasahara M."/>
            <person name="Naruse K."/>
            <person name="Sasaki S."/>
            <person name="Nakatani Y."/>
            <person name="Qu W."/>
            <person name="Ahsan B."/>
            <person name="Yamada T."/>
            <person name="Nagayasu Y."/>
            <person name="Doi K."/>
            <person name="Kasai Y."/>
            <person name="Jindo T."/>
            <person name="Kobayashi D."/>
            <person name="Shimada A."/>
            <person name="Toyoda A."/>
            <person name="Kuroki Y."/>
            <person name="Fujiyama A."/>
            <person name="Sasaki T."/>
            <person name="Shimizu A."/>
            <person name="Asakawa S."/>
            <person name="Shimizu N."/>
            <person name="Hashimoto S."/>
            <person name="Yang J."/>
            <person name="Lee Y."/>
            <person name="Matsushima K."/>
            <person name="Sugano S."/>
            <person name="Sakaizumi M."/>
            <person name="Narita T."/>
            <person name="Ohishi K."/>
            <person name="Haga S."/>
            <person name="Ohta F."/>
            <person name="Nomoto H."/>
            <person name="Nogata K."/>
            <person name="Morishita T."/>
            <person name="Endo T."/>
            <person name="Shin-I T."/>
            <person name="Takeda H."/>
            <person name="Morishita S."/>
            <person name="Kohara Y."/>
        </authorList>
    </citation>
    <scope>NUCLEOTIDE SEQUENCE [LARGE SCALE GENOMIC DNA]</scope>
    <source>
        <strain evidence="11 12">Hd-rR</strain>
    </source>
</reference>
<evidence type="ECO:0000256" key="7">
    <source>
        <dbReference type="ARBA" id="ARBA00047761"/>
    </source>
</evidence>
<comment type="catalytic activity">
    <reaction evidence="8">
        <text>O-phospho-L-threonyl-[protein] + H2O = L-threonyl-[protein] + phosphate</text>
        <dbReference type="Rhea" id="RHEA:47004"/>
        <dbReference type="Rhea" id="RHEA-COMP:11060"/>
        <dbReference type="Rhea" id="RHEA-COMP:11605"/>
        <dbReference type="ChEBI" id="CHEBI:15377"/>
        <dbReference type="ChEBI" id="CHEBI:30013"/>
        <dbReference type="ChEBI" id="CHEBI:43474"/>
        <dbReference type="ChEBI" id="CHEBI:61977"/>
        <dbReference type="EC" id="3.1.3.16"/>
    </reaction>
</comment>
<proteinExistence type="predicted"/>
<dbReference type="InterPro" id="IPR011948">
    <property type="entry name" value="Dullard_phosphatase"/>
</dbReference>
<keyword evidence="12" id="KW-1185">Reference proteome</keyword>
<evidence type="ECO:0000313" key="11">
    <source>
        <dbReference type="Ensembl" id="ENSORLP00000036029.1"/>
    </source>
</evidence>
<feature type="region of interest" description="Disordered" evidence="9">
    <location>
        <begin position="307"/>
        <end position="335"/>
    </location>
</feature>
<feature type="region of interest" description="Disordered" evidence="9">
    <location>
        <begin position="456"/>
        <end position="488"/>
    </location>
</feature>
<evidence type="ECO:0000259" key="10">
    <source>
        <dbReference type="PROSITE" id="PS50969"/>
    </source>
</evidence>
<dbReference type="Bgee" id="ENSORLG00000014350">
    <property type="expression patterns" value="Expressed in muscle tissue and 5 other cell types or tissues"/>
</dbReference>
<dbReference type="InParanoid" id="A0A3B3HW22"/>
<dbReference type="GO" id="GO:0046872">
    <property type="term" value="F:metal ion binding"/>
    <property type="evidence" value="ECO:0007669"/>
    <property type="project" value="UniProtKB-KW"/>
</dbReference>
<dbReference type="SUPFAM" id="SSF56784">
    <property type="entry name" value="HAD-like"/>
    <property type="match status" value="1"/>
</dbReference>
<sequence length="983" mass="111596">MYLESSEQGKVSGEGELSAEAILAEQCVIPKPTEATVFSGPSKDRTDLGIKVLMAYTDQIFNGEMDRPLICEKNGNLITAEVDSGMYCNRQSENFIQHPASNGCFESGQTLNERPVELCQPFHKRAQHCESSDNCANHSLASECSLCCPDHLQLFQQCDPDNQQTSVGESDELEESCENFNFGKSSVTPECTDDLELLQYEPLDQQGDSYEQDTSTEDLEEGYGLSSDSLESLDMGNVLWDCEKSQAEVEYKNNDGDEDNESCESEQNEEKNSNEDFYKLPEDTSIQDFDDFATFVRDFSETCMYSEESYQPGSTTEMLSKSGDDLNPIDQSDCESNSEICADEEDCFQDSALSSDSIWDSSEASGKGAKEVSSKEQDEENLQINTKETNGEKNNPTCANVITEFFFDLFDRADSYGHMFAQKHHYISCFEGGDIHHRLHLEEDSQRCEVKAACVDDPDNESKTELDDGVDEVNPRGQEKLELSDSENQFDDWNEKTDLAEEVEENEDETFATNSENTEDEEENDILDKDEASKFDECASDLYDDEPEVCLDHEEKMFAPCAKEISIEGEVYKVSESLNHKSYVEASFITDKTETSPDQKDSDKPELDDSFYPTCSEMEPYWALLDDEEICEPDVEEYFAYQIKSLQTSGKQTLYGFILETKGEKNSTSYDKTDEVFLSLRKTESRDSLISDEHGSDRFEISDVLEWSSCLEEESPQESDDECELSDISGEINPPLDIIHSVVLKHAYESTQSMDTEEEQSDDDSYDNCECEHCIPSTQQVEAKPLLPQMESSDAGKICVVIDLDETLVHSSFKPMNNPDFIIPVEIEGKLHQVYVLKRPHVDEFLKRMGELFECILFTASLSKYADPVSDMLDKCGTFKNRLFREACVFHKGNYVKDLSRLGRDLNRVIIIDNSPASYIFHPENAVCKLHTVFITTLRVYTYWVYGYDLKLRSHRHQQRTTTYHYAIVFGPYVQNSHPLNTS</sequence>
<evidence type="ECO:0000256" key="5">
    <source>
        <dbReference type="ARBA" id="ARBA00022842"/>
    </source>
</evidence>
<comment type="catalytic activity">
    <reaction evidence="7">
        <text>O-phospho-L-seryl-[protein] + H2O = L-seryl-[protein] + phosphate</text>
        <dbReference type="Rhea" id="RHEA:20629"/>
        <dbReference type="Rhea" id="RHEA-COMP:9863"/>
        <dbReference type="Rhea" id="RHEA-COMP:11604"/>
        <dbReference type="ChEBI" id="CHEBI:15377"/>
        <dbReference type="ChEBI" id="CHEBI:29999"/>
        <dbReference type="ChEBI" id="CHEBI:43474"/>
        <dbReference type="ChEBI" id="CHEBI:83421"/>
        <dbReference type="EC" id="3.1.3.16"/>
    </reaction>
</comment>
<organism evidence="11 12">
    <name type="scientific">Oryzias latipes</name>
    <name type="common">Japanese rice fish</name>
    <name type="synonym">Japanese killifish</name>
    <dbReference type="NCBI Taxonomy" id="8090"/>
    <lineage>
        <taxon>Eukaryota</taxon>
        <taxon>Metazoa</taxon>
        <taxon>Chordata</taxon>
        <taxon>Craniata</taxon>
        <taxon>Vertebrata</taxon>
        <taxon>Euteleostomi</taxon>
        <taxon>Actinopterygii</taxon>
        <taxon>Neopterygii</taxon>
        <taxon>Teleostei</taxon>
        <taxon>Neoteleostei</taxon>
        <taxon>Acanthomorphata</taxon>
        <taxon>Ovalentaria</taxon>
        <taxon>Atherinomorphae</taxon>
        <taxon>Beloniformes</taxon>
        <taxon>Adrianichthyidae</taxon>
        <taxon>Oryziinae</taxon>
        <taxon>Oryzias</taxon>
    </lineage>
</organism>
<keyword evidence="4" id="KW-0378">Hydrolase</keyword>
<feature type="compositionally biased region" description="Polar residues" evidence="9">
    <location>
        <begin position="382"/>
        <end position="391"/>
    </location>
</feature>
<dbReference type="PANTHER" id="PTHR12210">
    <property type="entry name" value="DULLARD PROTEIN PHOSPHATASE"/>
    <property type="match status" value="1"/>
</dbReference>
<name>A0A3B3HW22_ORYLA</name>
<dbReference type="InterPro" id="IPR004274">
    <property type="entry name" value="FCP1_dom"/>
</dbReference>
<feature type="domain" description="FCP1 homology" evidence="10">
    <location>
        <begin position="793"/>
        <end position="952"/>
    </location>
</feature>
<gene>
    <name evidence="11" type="primary">LOC101157897</name>
</gene>
<dbReference type="CDD" id="cd07521">
    <property type="entry name" value="HAD_FCP1-like"/>
    <property type="match status" value="1"/>
</dbReference>
<feature type="compositionally biased region" description="Acidic residues" evidence="9">
    <location>
        <begin position="210"/>
        <end position="221"/>
    </location>
</feature>
<feature type="compositionally biased region" description="Polar residues" evidence="9">
    <location>
        <begin position="308"/>
        <end position="319"/>
    </location>
</feature>
<dbReference type="InterPro" id="IPR036412">
    <property type="entry name" value="HAD-like_sf"/>
</dbReference>
<dbReference type="STRING" id="8090.ENSORLP00000036029"/>
<dbReference type="GO" id="GO:0008420">
    <property type="term" value="F:RNA polymerase II CTD heptapeptide repeat phosphatase activity"/>
    <property type="evidence" value="ECO:0000318"/>
    <property type="project" value="GO_Central"/>
</dbReference>
<accession>A0A3B3HW22</accession>
<dbReference type="GeneTree" id="ENSGT01040000240451"/>
<dbReference type="Pfam" id="PF03031">
    <property type="entry name" value="NIF"/>
    <property type="match status" value="1"/>
</dbReference>
<evidence type="ECO:0000313" key="12">
    <source>
        <dbReference type="Proteomes" id="UP000001038"/>
    </source>
</evidence>
<dbReference type="SMART" id="SM00577">
    <property type="entry name" value="CPDc"/>
    <property type="match status" value="1"/>
</dbReference>
<dbReference type="Gene3D" id="3.40.50.1000">
    <property type="entry name" value="HAD superfamily/HAD-like"/>
    <property type="match status" value="1"/>
</dbReference>
<feature type="compositionally biased region" description="Acidic residues" evidence="9">
    <location>
        <begin position="256"/>
        <end position="267"/>
    </location>
</feature>